<dbReference type="EMBL" id="LR215010">
    <property type="protein sequence ID" value="VEU68612.1"/>
    <property type="molecule type" value="Genomic_DNA"/>
</dbReference>
<name>A0A0F6ZLT2_9BACT</name>
<protein>
    <submittedName>
        <fullName evidence="1">Uncharacterized protein</fullName>
    </submittedName>
</protein>
<dbReference type="KEGG" id="mcas:AAW50_02610"/>
<dbReference type="RefSeq" id="WP_004794348.1">
    <property type="nucleotide sequence ID" value="NZ_CP011368.1"/>
</dbReference>
<proteinExistence type="predicted"/>
<gene>
    <name evidence="1" type="primary">MCYN0065</name>
    <name evidence="1" type="ORF">NCTC10146_00058</name>
</gene>
<accession>A0A0F6ZLT2</accession>
<dbReference type="STRING" id="29555.AAW50_02610"/>
<reference evidence="1 2" key="1">
    <citation type="submission" date="2019-01" db="EMBL/GenBank/DDBJ databases">
        <authorList>
            <consortium name="Pathogen Informatics"/>
        </authorList>
    </citation>
    <scope>NUCLEOTIDE SEQUENCE [LARGE SCALE GENOMIC DNA]</scope>
    <source>
        <strain evidence="1 2">NCTC10146</strain>
    </source>
</reference>
<sequence length="71" mass="8704">MEVKPLTKYEKKKFKHLNYIIEHPNDSNEYLAKKFKVSTRTITRYRTFLKQNPNQNLNEIKHGNRRIKNEK</sequence>
<dbReference type="Proteomes" id="UP000290495">
    <property type="component" value="Chromosome"/>
</dbReference>
<dbReference type="HOGENOM" id="CLU_2826472_0_0_14"/>
<evidence type="ECO:0000313" key="2">
    <source>
        <dbReference type="Proteomes" id="UP000290495"/>
    </source>
</evidence>
<organism evidence="1 2">
    <name type="scientific">Mycoplasmopsis canis</name>
    <dbReference type="NCBI Taxonomy" id="29555"/>
    <lineage>
        <taxon>Bacteria</taxon>
        <taxon>Bacillati</taxon>
        <taxon>Mycoplasmatota</taxon>
        <taxon>Mycoplasmoidales</taxon>
        <taxon>Metamycoplasmataceae</taxon>
        <taxon>Mycoplasmopsis</taxon>
    </lineage>
</organism>
<dbReference type="AlphaFoldDB" id="A0A0F6ZLT2"/>
<evidence type="ECO:0000313" key="1">
    <source>
        <dbReference type="EMBL" id="VEU68612.1"/>
    </source>
</evidence>